<dbReference type="Gene3D" id="3.20.20.70">
    <property type="entry name" value="Aldolase class I"/>
    <property type="match status" value="1"/>
</dbReference>
<dbReference type="SFLD" id="SFLDG01060">
    <property type="entry name" value="BATS_domain_containing"/>
    <property type="match status" value="1"/>
</dbReference>
<dbReference type="Pfam" id="PF06968">
    <property type="entry name" value="BATS"/>
    <property type="match status" value="1"/>
</dbReference>
<dbReference type="PANTHER" id="PTHR43583:SF1">
    <property type="entry name" value="2-IMINOACETATE SYNTHASE"/>
    <property type="match status" value="1"/>
</dbReference>
<dbReference type="Proteomes" id="UP001139150">
    <property type="component" value="Unassembled WGS sequence"/>
</dbReference>
<dbReference type="CDD" id="cd01335">
    <property type="entry name" value="Radical_SAM"/>
    <property type="match status" value="1"/>
</dbReference>
<dbReference type="SMART" id="SM00876">
    <property type="entry name" value="BATS"/>
    <property type="match status" value="1"/>
</dbReference>
<dbReference type="InterPro" id="IPR007197">
    <property type="entry name" value="rSAM"/>
</dbReference>
<gene>
    <name evidence="8" type="primary">thiH</name>
    <name evidence="8" type="ORF">MF646_21550</name>
</gene>
<evidence type="ECO:0000256" key="1">
    <source>
        <dbReference type="ARBA" id="ARBA00001966"/>
    </source>
</evidence>
<name>A0A9X2CWT4_9BACI</name>
<evidence type="ECO:0000256" key="5">
    <source>
        <dbReference type="ARBA" id="ARBA00023004"/>
    </source>
</evidence>
<dbReference type="SFLD" id="SFLDG01081">
    <property type="entry name" value="cleavage_of_the_Ca-Cb_bond_in"/>
    <property type="match status" value="1"/>
</dbReference>
<comment type="cofactor">
    <cofactor evidence="1">
        <name>[4Fe-4S] cluster</name>
        <dbReference type="ChEBI" id="CHEBI:49883"/>
    </cofactor>
</comment>
<evidence type="ECO:0000256" key="4">
    <source>
        <dbReference type="ARBA" id="ARBA00022723"/>
    </source>
</evidence>
<dbReference type="GO" id="GO:0051539">
    <property type="term" value="F:4 iron, 4 sulfur cluster binding"/>
    <property type="evidence" value="ECO:0007669"/>
    <property type="project" value="UniProtKB-KW"/>
</dbReference>
<evidence type="ECO:0000259" key="7">
    <source>
        <dbReference type="PROSITE" id="PS51918"/>
    </source>
</evidence>
<dbReference type="SFLD" id="SFLDF00301">
    <property type="entry name" value="2-iminoacetate_synthase_(ThiH)"/>
    <property type="match status" value="1"/>
</dbReference>
<dbReference type="SFLD" id="SFLDS00029">
    <property type="entry name" value="Radical_SAM"/>
    <property type="match status" value="1"/>
</dbReference>
<dbReference type="InterPro" id="IPR034428">
    <property type="entry name" value="ThiH/NoCL/HydG-like"/>
</dbReference>
<comment type="caution">
    <text evidence="8">The sequence shown here is derived from an EMBL/GenBank/DDBJ whole genome shotgun (WGS) entry which is preliminary data.</text>
</comment>
<protein>
    <submittedName>
        <fullName evidence="8">2-iminoacetate synthase ThiH</fullName>
    </submittedName>
</protein>
<dbReference type="InterPro" id="IPR058240">
    <property type="entry name" value="rSAM_sf"/>
</dbReference>
<keyword evidence="3" id="KW-0949">S-adenosyl-L-methionine</keyword>
<dbReference type="GO" id="GO:0005506">
    <property type="term" value="F:iron ion binding"/>
    <property type="evidence" value="ECO:0007669"/>
    <property type="project" value="InterPro"/>
</dbReference>
<evidence type="ECO:0000256" key="3">
    <source>
        <dbReference type="ARBA" id="ARBA00022691"/>
    </source>
</evidence>
<dbReference type="SUPFAM" id="SSF102114">
    <property type="entry name" value="Radical SAM enzymes"/>
    <property type="match status" value="1"/>
</dbReference>
<keyword evidence="6" id="KW-0411">Iron-sulfur</keyword>
<dbReference type="RefSeq" id="WP_250098560.1">
    <property type="nucleotide sequence ID" value="NZ_JAKRYL010000036.1"/>
</dbReference>
<dbReference type="GO" id="GO:0003824">
    <property type="term" value="F:catalytic activity"/>
    <property type="evidence" value="ECO:0007669"/>
    <property type="project" value="InterPro"/>
</dbReference>
<dbReference type="NCBIfam" id="TIGR02351">
    <property type="entry name" value="thiH"/>
    <property type="match status" value="1"/>
</dbReference>
<evidence type="ECO:0000313" key="8">
    <source>
        <dbReference type="EMBL" id="MCL7749703.1"/>
    </source>
</evidence>
<sequence length="367" mass="42118">MSFYHVYQELKGLDLEGFLDSVTNKDVLRVLHKDVLNKEDFLKLLSPAAGENLEDLAQKAHRVTAQYFGKTIQLFDPIYISDYCVNHCTYCSFSVTNQFKRQQLTMEEIEREAKKIAGTGIKHVLILTGESRRHSSMSYMKDTVAVLRKYFESISIEINPLETEEYKELKEVGVDGVTVYQEVYNEDIYQDFHVKGPKRYYRYRLDTPERGCVAGFRSVNIGALLGLDNWRKEVFFTGMHADYLQTKYIGTEIGVSLPRIRPNLGSFSPRSKVNDKSFVQSLMALRLFLPRSAITLSTRESPDLRDHLIPLGVTRMSAGASTEVGGYSLEVEGTNQFEISDKRSVKDICKALYEKDYQPVFKDWNQL</sequence>
<evidence type="ECO:0000313" key="9">
    <source>
        <dbReference type="Proteomes" id="UP001139150"/>
    </source>
</evidence>
<organism evidence="8 9">
    <name type="scientific">Halalkalibacter alkaliphilus</name>
    <dbReference type="NCBI Taxonomy" id="2917993"/>
    <lineage>
        <taxon>Bacteria</taxon>
        <taxon>Bacillati</taxon>
        <taxon>Bacillota</taxon>
        <taxon>Bacilli</taxon>
        <taxon>Bacillales</taxon>
        <taxon>Bacillaceae</taxon>
        <taxon>Halalkalibacter</taxon>
    </lineage>
</organism>
<keyword evidence="2" id="KW-0004">4Fe-4S</keyword>
<evidence type="ECO:0000256" key="2">
    <source>
        <dbReference type="ARBA" id="ARBA00022485"/>
    </source>
</evidence>
<dbReference type="Pfam" id="PF04055">
    <property type="entry name" value="Radical_SAM"/>
    <property type="match status" value="1"/>
</dbReference>
<dbReference type="EMBL" id="JAKRYL010000036">
    <property type="protein sequence ID" value="MCL7749703.1"/>
    <property type="molecule type" value="Genomic_DNA"/>
</dbReference>
<feature type="domain" description="Radical SAM core" evidence="7">
    <location>
        <begin position="70"/>
        <end position="292"/>
    </location>
</feature>
<dbReference type="InterPro" id="IPR012726">
    <property type="entry name" value="ThiH"/>
</dbReference>
<accession>A0A9X2CWT4</accession>
<dbReference type="InterPro" id="IPR013785">
    <property type="entry name" value="Aldolase_TIM"/>
</dbReference>
<dbReference type="PROSITE" id="PS51918">
    <property type="entry name" value="RADICAL_SAM"/>
    <property type="match status" value="1"/>
</dbReference>
<evidence type="ECO:0000256" key="6">
    <source>
        <dbReference type="ARBA" id="ARBA00023014"/>
    </source>
</evidence>
<dbReference type="AlphaFoldDB" id="A0A9X2CWT4"/>
<dbReference type="PANTHER" id="PTHR43583">
    <property type="entry name" value="2-IMINOACETATE SYNTHASE"/>
    <property type="match status" value="1"/>
</dbReference>
<reference evidence="8" key="1">
    <citation type="submission" date="2022-02" db="EMBL/GenBank/DDBJ databases">
        <title>Halalkalibacter sp. nov. isolated from Lonar Lake, India.</title>
        <authorList>
            <person name="Joshi A."/>
            <person name="Thite S."/>
            <person name="Lodha T."/>
        </authorList>
    </citation>
    <scope>NUCLEOTIDE SEQUENCE</scope>
    <source>
        <strain evidence="8">MEB205</strain>
    </source>
</reference>
<dbReference type="InterPro" id="IPR010722">
    <property type="entry name" value="BATS_dom"/>
</dbReference>
<dbReference type="GO" id="GO:0009228">
    <property type="term" value="P:thiamine biosynthetic process"/>
    <property type="evidence" value="ECO:0007669"/>
    <property type="project" value="InterPro"/>
</dbReference>
<keyword evidence="4" id="KW-0479">Metal-binding</keyword>
<proteinExistence type="predicted"/>
<keyword evidence="9" id="KW-1185">Reference proteome</keyword>
<keyword evidence="5" id="KW-0408">Iron</keyword>